<name>A0A0F9NNH0_9ZZZZ</name>
<dbReference type="CDD" id="cd21173">
    <property type="entry name" value="NucC-like"/>
    <property type="match status" value="1"/>
</dbReference>
<reference evidence="2" key="1">
    <citation type="journal article" date="2015" name="Nature">
        <title>Complex archaea that bridge the gap between prokaryotes and eukaryotes.</title>
        <authorList>
            <person name="Spang A."/>
            <person name="Saw J.H."/>
            <person name="Jorgensen S.L."/>
            <person name="Zaremba-Niedzwiedzka K."/>
            <person name="Martijn J."/>
            <person name="Lind A.E."/>
            <person name="van Eijk R."/>
            <person name="Schleper C."/>
            <person name="Guy L."/>
            <person name="Ettema T.J."/>
        </authorList>
    </citation>
    <scope>NUCLEOTIDE SEQUENCE</scope>
</reference>
<protein>
    <recommendedName>
        <fullName evidence="1">DUF6602 domain-containing protein</fullName>
    </recommendedName>
</protein>
<gene>
    <name evidence="2" type="ORF">LCGC14_0945820</name>
</gene>
<accession>A0A0F9NNH0</accession>
<proteinExistence type="predicted"/>
<evidence type="ECO:0000313" key="2">
    <source>
        <dbReference type="EMBL" id="KKN19434.1"/>
    </source>
</evidence>
<dbReference type="AlphaFoldDB" id="A0A0F9NNH0"/>
<evidence type="ECO:0000259" key="1">
    <source>
        <dbReference type="Pfam" id="PF20247"/>
    </source>
</evidence>
<dbReference type="EMBL" id="LAZR01003336">
    <property type="protein sequence ID" value="KKN19434.1"/>
    <property type="molecule type" value="Genomic_DNA"/>
</dbReference>
<sequence length="519" mass="59911">MSHRIRQWFDKLEKVLTAQAEFTGLLKHNSTIGQLREFFTKKVLIRFLPSNLTVGSGQVISTNEEQISKQIDVIIYDNDFPKFSFTGDPDNSLYPVEGVLATIELKTELYGEALKKALDNCYSVATLDIDINPNHKKDLISKIMEKQGVIKEFAEQILYWGISPRTYIFAFRGYNTKEGLKNGVSDWYSDKLDYKGTFYNPCLPRVIVAGDVVGLARDEKIRMKEKDVFAAFEWTSKFGLLASHLLSFITDRLRPTEKSIGYSYIFHNYIPFKIYAEEIKNLGKVGFSLDTQVEYIRIRDYKKPPKSSAKQVKKEAGFGCCVCGCPIFGYHYLEQYKEDKKLFNPENIIILCFYHQLKCFDTTIPSISRQDLMEYKKNPFNIKNGDIGGVLLIKTTDIMIRPLYEKSLKKGEDCIVLEIESESVMLFSIGECNNLEITLDFYDKEGNVLACMDRNNFVAKSPILWKFDFSKQSIKISQKDRDIFFELLIKDTSIELQANLWWKGFNIVISNDEYKTLTI</sequence>
<comment type="caution">
    <text evidence="2">The sequence shown here is derived from an EMBL/GenBank/DDBJ whole genome shotgun (WGS) entry which is preliminary data.</text>
</comment>
<feature type="domain" description="DUF6602" evidence="1">
    <location>
        <begin position="27"/>
        <end position="126"/>
    </location>
</feature>
<dbReference type="Pfam" id="PF20247">
    <property type="entry name" value="DUF6602"/>
    <property type="match status" value="1"/>
</dbReference>
<organism evidence="2">
    <name type="scientific">marine sediment metagenome</name>
    <dbReference type="NCBI Taxonomy" id="412755"/>
    <lineage>
        <taxon>unclassified sequences</taxon>
        <taxon>metagenomes</taxon>
        <taxon>ecological metagenomes</taxon>
    </lineage>
</organism>
<dbReference type="InterPro" id="IPR046537">
    <property type="entry name" value="DUF6602"/>
</dbReference>